<gene>
    <name evidence="2" type="ORF">EJ06DRAFT_92790</name>
</gene>
<dbReference type="PANTHER" id="PTHR28526:SF1">
    <property type="entry name" value="ANAPHASE-PROMOTING COMPLEX SUBUNIT 13"/>
    <property type="match status" value="1"/>
</dbReference>
<keyword evidence="3" id="KW-1185">Reference proteome</keyword>
<sequence length="270" mass="29518">MHLMMCSVWVLDGGGKRVVMRLRQPNCCAARYGVVSHNGVDSHCGGDVGGRGRGGAAWHARPSTPNGHRHDISTSPTKINPTSCPQPHLLNSSACHYSINTHTTHRDFRPPPVKQFCFLPRKSAFNLSNHSTLQSSFLYTPPALPLHRHKRTHKMARDSSRTALHLHAPHHADLLEDFTRPPHAPNPTPPNLLHHPRPAPTWGLLAPDPIPLPPALDPPVPEDDDSDVIPPQHAAFGIARALSRPKPGAAVWRDAGDDGSVVGRSDDEYE</sequence>
<feature type="region of interest" description="Disordered" evidence="1">
    <location>
        <begin position="176"/>
        <end position="270"/>
    </location>
</feature>
<dbReference type="PANTHER" id="PTHR28526">
    <property type="entry name" value="ANAPHASE-PROMOTING COMPLEX SUBUNIT 13"/>
    <property type="match status" value="1"/>
</dbReference>
<evidence type="ECO:0008006" key="4">
    <source>
        <dbReference type="Google" id="ProtNLM"/>
    </source>
</evidence>
<reference evidence="2" key="1">
    <citation type="journal article" date="2020" name="Stud. Mycol.">
        <title>101 Dothideomycetes genomes: a test case for predicting lifestyles and emergence of pathogens.</title>
        <authorList>
            <person name="Haridas S."/>
            <person name="Albert R."/>
            <person name="Binder M."/>
            <person name="Bloem J."/>
            <person name="Labutti K."/>
            <person name="Salamov A."/>
            <person name="Andreopoulos B."/>
            <person name="Baker S."/>
            <person name="Barry K."/>
            <person name="Bills G."/>
            <person name="Bluhm B."/>
            <person name="Cannon C."/>
            <person name="Castanera R."/>
            <person name="Culley D."/>
            <person name="Daum C."/>
            <person name="Ezra D."/>
            <person name="Gonzalez J."/>
            <person name="Henrissat B."/>
            <person name="Kuo A."/>
            <person name="Liang C."/>
            <person name="Lipzen A."/>
            <person name="Lutzoni F."/>
            <person name="Magnuson J."/>
            <person name="Mondo S."/>
            <person name="Nolan M."/>
            <person name="Ohm R."/>
            <person name="Pangilinan J."/>
            <person name="Park H.-J."/>
            <person name="Ramirez L."/>
            <person name="Alfaro M."/>
            <person name="Sun H."/>
            <person name="Tritt A."/>
            <person name="Yoshinaga Y."/>
            <person name="Zwiers L.-H."/>
            <person name="Turgeon B."/>
            <person name="Goodwin S."/>
            <person name="Spatafora J."/>
            <person name="Crous P."/>
            <person name="Grigoriev I."/>
        </authorList>
    </citation>
    <scope>NUCLEOTIDE SEQUENCE</scope>
    <source>
        <strain evidence="2">CBS 262.69</strain>
    </source>
</reference>
<organism evidence="2 3">
    <name type="scientific">Trichodelitschia bisporula</name>
    <dbReference type="NCBI Taxonomy" id="703511"/>
    <lineage>
        <taxon>Eukaryota</taxon>
        <taxon>Fungi</taxon>
        <taxon>Dikarya</taxon>
        <taxon>Ascomycota</taxon>
        <taxon>Pezizomycotina</taxon>
        <taxon>Dothideomycetes</taxon>
        <taxon>Dothideomycetes incertae sedis</taxon>
        <taxon>Phaeotrichales</taxon>
        <taxon>Phaeotrichaceae</taxon>
        <taxon>Trichodelitschia</taxon>
    </lineage>
</organism>
<dbReference type="EMBL" id="ML996699">
    <property type="protein sequence ID" value="KAF2398843.1"/>
    <property type="molecule type" value="Genomic_DNA"/>
</dbReference>
<proteinExistence type="predicted"/>
<dbReference type="GO" id="GO:0005680">
    <property type="term" value="C:anaphase-promoting complex"/>
    <property type="evidence" value="ECO:0007669"/>
    <property type="project" value="TreeGrafter"/>
</dbReference>
<evidence type="ECO:0000313" key="2">
    <source>
        <dbReference type="EMBL" id="KAF2398843.1"/>
    </source>
</evidence>
<dbReference type="Proteomes" id="UP000799640">
    <property type="component" value="Unassembled WGS sequence"/>
</dbReference>
<evidence type="ECO:0000313" key="3">
    <source>
        <dbReference type="Proteomes" id="UP000799640"/>
    </source>
</evidence>
<evidence type="ECO:0000256" key="1">
    <source>
        <dbReference type="SAM" id="MobiDB-lite"/>
    </source>
</evidence>
<name>A0A6G1HS09_9PEZI</name>
<dbReference type="AlphaFoldDB" id="A0A6G1HS09"/>
<feature type="compositionally biased region" description="Pro residues" evidence="1">
    <location>
        <begin position="208"/>
        <end position="219"/>
    </location>
</feature>
<accession>A0A6G1HS09</accession>
<protein>
    <recommendedName>
        <fullName evidence="4">Anaphase-promoting complex subunit 13</fullName>
    </recommendedName>
</protein>